<dbReference type="InterPro" id="IPR017146">
    <property type="entry name" value="Lanti_2_LanM"/>
</dbReference>
<dbReference type="GO" id="GO:0005975">
    <property type="term" value="P:carbohydrate metabolic process"/>
    <property type="evidence" value="ECO:0007669"/>
    <property type="project" value="InterPro"/>
</dbReference>
<dbReference type="NCBIfam" id="TIGR03897">
    <property type="entry name" value="lanti_2_LanM"/>
    <property type="match status" value="1"/>
</dbReference>
<feature type="domain" description="Lantibiotic biosynthesis protein dehydration" evidence="2">
    <location>
        <begin position="103"/>
        <end position="478"/>
    </location>
</feature>
<keyword evidence="1" id="KW-0862">Zinc</keyword>
<dbReference type="SUPFAM" id="SSF158745">
    <property type="entry name" value="LanC-like"/>
    <property type="match status" value="1"/>
</dbReference>
<dbReference type="Gene3D" id="1.50.10.10">
    <property type="match status" value="1"/>
</dbReference>
<gene>
    <name evidence="3" type="ORF">Sru01_25970</name>
</gene>
<dbReference type="Pfam" id="PF05147">
    <property type="entry name" value="LANC_like"/>
    <property type="match status" value="1"/>
</dbReference>
<dbReference type="Pfam" id="PF13575">
    <property type="entry name" value="DUF4135"/>
    <property type="match status" value="1"/>
</dbReference>
<evidence type="ECO:0000313" key="4">
    <source>
        <dbReference type="Proteomes" id="UP000655287"/>
    </source>
</evidence>
<dbReference type="InterPro" id="IPR012341">
    <property type="entry name" value="6hp_glycosidase-like_sf"/>
</dbReference>
<dbReference type="PIRSF" id="PIRSF037228">
    <property type="entry name" value="Lant_mod_RumM"/>
    <property type="match status" value="1"/>
</dbReference>
<organism evidence="3 4">
    <name type="scientific">Sphaerisporangium rufum</name>
    <dbReference type="NCBI Taxonomy" id="1381558"/>
    <lineage>
        <taxon>Bacteria</taxon>
        <taxon>Bacillati</taxon>
        <taxon>Actinomycetota</taxon>
        <taxon>Actinomycetes</taxon>
        <taxon>Streptosporangiales</taxon>
        <taxon>Streptosporangiaceae</taxon>
        <taxon>Sphaerisporangium</taxon>
    </lineage>
</organism>
<feature type="binding site" evidence="1">
    <location>
        <position position="832"/>
    </location>
    <ligand>
        <name>Zn(2+)</name>
        <dbReference type="ChEBI" id="CHEBI:29105"/>
    </ligand>
</feature>
<dbReference type="CDD" id="cd04792">
    <property type="entry name" value="LanM-like"/>
    <property type="match status" value="1"/>
</dbReference>
<keyword evidence="4" id="KW-1185">Reference proteome</keyword>
<keyword evidence="1" id="KW-0479">Metal-binding</keyword>
<dbReference type="GO" id="GO:0031179">
    <property type="term" value="P:peptide modification"/>
    <property type="evidence" value="ECO:0007669"/>
    <property type="project" value="InterPro"/>
</dbReference>
<dbReference type="GO" id="GO:0046872">
    <property type="term" value="F:metal ion binding"/>
    <property type="evidence" value="ECO:0007669"/>
    <property type="project" value="UniProtKB-KW"/>
</dbReference>
<name>A0A919R5K6_9ACTN</name>
<protein>
    <submittedName>
        <fullName evidence="3">Lanthionine synthetase</fullName>
    </submittedName>
</protein>
<feature type="binding site" evidence="1">
    <location>
        <position position="877"/>
    </location>
    <ligand>
        <name>Zn(2+)</name>
        <dbReference type="ChEBI" id="CHEBI:29105"/>
    </ligand>
</feature>
<dbReference type="InterPro" id="IPR007822">
    <property type="entry name" value="LANC-like"/>
</dbReference>
<reference evidence="3" key="1">
    <citation type="submission" date="2021-01" db="EMBL/GenBank/DDBJ databases">
        <title>Whole genome shotgun sequence of Sphaerisporangium rufum NBRC 109079.</title>
        <authorList>
            <person name="Komaki H."/>
            <person name="Tamura T."/>
        </authorList>
    </citation>
    <scope>NUCLEOTIDE SEQUENCE</scope>
    <source>
        <strain evidence="3">NBRC 109079</strain>
    </source>
</reference>
<feature type="binding site" evidence="1">
    <location>
        <position position="878"/>
    </location>
    <ligand>
        <name>Zn(2+)</name>
        <dbReference type="ChEBI" id="CHEBI:29105"/>
    </ligand>
</feature>
<dbReference type="PRINTS" id="PR01950">
    <property type="entry name" value="LANCSUPER"/>
</dbReference>
<dbReference type="RefSeq" id="WP_203984544.1">
    <property type="nucleotide sequence ID" value="NZ_BOOU01000036.1"/>
</dbReference>
<sequence>MIHVAGDFDPSLDFLTAPALAGLSAKLGSIPGLAEAEARLICRRAAEALEETLRLKVNRVLLLELNAARISGRLTAETPQLRWQEWKATAERPEFWPSLTEHYPTMPSRLGALIDNRCAAAVELAHRFATDRTALTALPGGLRGELACVDFGTGDSHRGGHSVAVLHGSQGKVVYKPRSLAVDEALARLIDRLAPRLPAGSSIRVPGVLIRQGYGWAEHIQHRYCADEAELRSFYRGVGHWLALMRLIGGSDLHMENLIAAGPAPVVVDCETLFTPHVPAKPSGYGDAVDRATDLLSGSVLRTGLLPGRGVSLAWRGVDMSAAGGLPGQQPYTQMPVVVDAGTDMARLGMERVELGAVRNHPSPDPILVHYWDLVLSGFTELVEHLDLLDRRDELAGLLTDFADRPIRVVLRATEAYAELARMLWHPAALHDEPAATGRAAGLLAQHAENLPGAPSDPEVIDAEVAELLVGDIPFFATTPARGRLDGPGGTSYGDEQDLIADALRRWRDRDAALDREVIRSALVSAYLNEGWMPANKRMTAPLIRHQDLDRRRRRIAAGIARTVLDTAVRGDDGTVTWIAPVLTSDGWFVQALSPDVYGGAYGVAITLAAYVSETGQGRADEVPGLDGLLADLLHTIRLAEERDAEARRTGPRRRPATPGGYVGIGSQIWTWLLLRRLGTVGSAEAVARAGALAGQLPEAVAADGVYDLLTGMAGAIVPLLRLSEQTGDQRWSTQAHRIGECLLSLAHIDDRGARWPSTAFPQGLGGVSHGATGIAWALARLADSATAGAADFRTLAASAFLYEESLYDPAEKGWRDLREMDDRRVTSSAWCHGAAGIGLVAADRLAREGDPRWADVLRRAAASSWSKGIGWNHTLCHGDLGNWEVVRHAIDAGVGPGELTPEYLAAYMIGSMDEHGPVSGLSRDAFSPGLMPGVGGMLYQLLRLHPGTSLPSILLPDPDNQCGWPHTR</sequence>
<dbReference type="SMART" id="SM01260">
    <property type="entry name" value="LANC_like"/>
    <property type="match status" value="1"/>
</dbReference>
<evidence type="ECO:0000313" key="3">
    <source>
        <dbReference type="EMBL" id="GII77615.1"/>
    </source>
</evidence>
<dbReference type="InterPro" id="IPR025410">
    <property type="entry name" value="Lant_dehyd"/>
</dbReference>
<evidence type="ECO:0000259" key="2">
    <source>
        <dbReference type="Pfam" id="PF13575"/>
    </source>
</evidence>
<proteinExistence type="predicted"/>
<evidence type="ECO:0000256" key="1">
    <source>
        <dbReference type="PIRSR" id="PIRSR607822-1"/>
    </source>
</evidence>
<accession>A0A919R5K6</accession>
<dbReference type="Proteomes" id="UP000655287">
    <property type="component" value="Unassembled WGS sequence"/>
</dbReference>
<dbReference type="AlphaFoldDB" id="A0A919R5K6"/>
<dbReference type="EMBL" id="BOOU01000036">
    <property type="protein sequence ID" value="GII77615.1"/>
    <property type="molecule type" value="Genomic_DNA"/>
</dbReference>
<comment type="caution">
    <text evidence="3">The sequence shown here is derived from an EMBL/GenBank/DDBJ whole genome shotgun (WGS) entry which is preliminary data.</text>
</comment>